<feature type="transmembrane region" description="Helical" evidence="7">
    <location>
        <begin position="120"/>
        <end position="138"/>
    </location>
</feature>
<dbReference type="InterPro" id="IPR050366">
    <property type="entry name" value="BP-dependent_transpt_permease"/>
</dbReference>
<feature type="transmembrane region" description="Helical" evidence="7">
    <location>
        <begin position="177"/>
        <end position="200"/>
    </location>
</feature>
<keyword evidence="6 7" id="KW-0472">Membrane</keyword>
<reference evidence="9 10" key="1">
    <citation type="submission" date="2023-09" db="EMBL/GenBank/DDBJ databases">
        <title>Pyrofollis japonicus gen. nov. sp. nov., a novel member of the family Pyrodictiaceae isolated from the Iheya North hydrothermal field.</title>
        <authorList>
            <person name="Miyazaki U."/>
            <person name="Sanari M."/>
            <person name="Tame A."/>
            <person name="Kitajima M."/>
            <person name="Okamoto A."/>
            <person name="Sawayama S."/>
            <person name="Miyazaki J."/>
            <person name="Takai K."/>
            <person name="Nakagawa S."/>
        </authorList>
    </citation>
    <scope>NUCLEOTIDE SEQUENCE [LARGE SCALE GENOMIC DNA]</scope>
    <source>
        <strain evidence="9 10">AV2</strain>
    </source>
</reference>
<dbReference type="InterPro" id="IPR035906">
    <property type="entry name" value="MetI-like_sf"/>
</dbReference>
<feature type="transmembrane region" description="Helical" evidence="7">
    <location>
        <begin position="91"/>
        <end position="114"/>
    </location>
</feature>
<dbReference type="PANTHER" id="PTHR43386">
    <property type="entry name" value="OLIGOPEPTIDE TRANSPORT SYSTEM PERMEASE PROTEIN APPC"/>
    <property type="match status" value="1"/>
</dbReference>
<feature type="domain" description="ABC transmembrane type-1" evidence="8">
    <location>
        <begin position="58"/>
        <end position="247"/>
    </location>
</feature>
<keyword evidence="3" id="KW-1003">Cell membrane</keyword>
<evidence type="ECO:0000256" key="2">
    <source>
        <dbReference type="ARBA" id="ARBA00022448"/>
    </source>
</evidence>
<feature type="transmembrane region" description="Helical" evidence="7">
    <location>
        <begin position="53"/>
        <end position="84"/>
    </location>
</feature>
<evidence type="ECO:0000256" key="6">
    <source>
        <dbReference type="ARBA" id="ARBA00023136"/>
    </source>
</evidence>
<dbReference type="InterPro" id="IPR000515">
    <property type="entry name" value="MetI-like"/>
</dbReference>
<dbReference type="Proteomes" id="UP001341135">
    <property type="component" value="Chromosome"/>
</dbReference>
<sequence length="256" mass="26684">MTLRTFIYAALLLVLPLLPSFWVECTSIAKPLEPPSAEHPLGTDPVGRDALCLLAIGGYGSAIAAASAVAVSLTVITLGGVLTLYPLGRSIVTIVAGAAAPLPRVALAMMLALFMRPGPVLVGAFIAMLAAPQVLRMLSTRVEQMLGQAYVEAAYALGADNIHILLRYVLPGTLDAAIGHLGLAASMAVNAEAMLSMLGLSDPTVPSWGKIVSFLLETPGALMTEAGLVQALASILVVTLYSLILYWAIRRSAVRP</sequence>
<evidence type="ECO:0000256" key="4">
    <source>
        <dbReference type="ARBA" id="ARBA00022692"/>
    </source>
</evidence>
<accession>A0ABM8IYZ4</accession>
<evidence type="ECO:0000313" key="10">
    <source>
        <dbReference type="Proteomes" id="UP001341135"/>
    </source>
</evidence>
<evidence type="ECO:0000256" key="5">
    <source>
        <dbReference type="ARBA" id="ARBA00022989"/>
    </source>
</evidence>
<dbReference type="CDD" id="cd06261">
    <property type="entry name" value="TM_PBP2"/>
    <property type="match status" value="1"/>
</dbReference>
<feature type="transmembrane region" description="Helical" evidence="7">
    <location>
        <begin position="228"/>
        <end position="249"/>
    </location>
</feature>
<comment type="subcellular location">
    <subcellularLocation>
        <location evidence="1 7">Cell membrane</location>
        <topology evidence="1 7">Multi-pass membrane protein</topology>
    </subcellularLocation>
</comment>
<protein>
    <recommendedName>
        <fullName evidence="8">ABC transmembrane type-1 domain-containing protein</fullName>
    </recommendedName>
</protein>
<dbReference type="PANTHER" id="PTHR43386:SF1">
    <property type="entry name" value="D,D-DIPEPTIDE TRANSPORT SYSTEM PERMEASE PROTEIN DDPC-RELATED"/>
    <property type="match status" value="1"/>
</dbReference>
<dbReference type="Pfam" id="PF00528">
    <property type="entry name" value="BPD_transp_1"/>
    <property type="match status" value="1"/>
</dbReference>
<organism evidence="9 10">
    <name type="scientific">Pyrodictium abyssi</name>
    <dbReference type="NCBI Taxonomy" id="54256"/>
    <lineage>
        <taxon>Archaea</taxon>
        <taxon>Thermoproteota</taxon>
        <taxon>Thermoprotei</taxon>
        <taxon>Desulfurococcales</taxon>
        <taxon>Pyrodictiaceae</taxon>
        <taxon>Pyrodictium</taxon>
    </lineage>
</organism>
<dbReference type="SUPFAM" id="SSF161098">
    <property type="entry name" value="MetI-like"/>
    <property type="match status" value="1"/>
</dbReference>
<evidence type="ECO:0000256" key="3">
    <source>
        <dbReference type="ARBA" id="ARBA00022475"/>
    </source>
</evidence>
<gene>
    <name evidence="9" type="ORF">PABY_23250</name>
</gene>
<keyword evidence="2 7" id="KW-0813">Transport</keyword>
<evidence type="ECO:0000259" key="8">
    <source>
        <dbReference type="PROSITE" id="PS50928"/>
    </source>
</evidence>
<name>A0ABM8IYZ4_9CREN</name>
<dbReference type="PROSITE" id="PS50928">
    <property type="entry name" value="ABC_TM1"/>
    <property type="match status" value="1"/>
</dbReference>
<dbReference type="EMBL" id="AP028907">
    <property type="protein sequence ID" value="BES82758.1"/>
    <property type="molecule type" value="Genomic_DNA"/>
</dbReference>
<proteinExistence type="inferred from homology"/>
<keyword evidence="4 7" id="KW-0812">Transmembrane</keyword>
<dbReference type="Gene3D" id="1.10.3720.10">
    <property type="entry name" value="MetI-like"/>
    <property type="match status" value="1"/>
</dbReference>
<keyword evidence="10" id="KW-1185">Reference proteome</keyword>
<keyword evidence="5 7" id="KW-1133">Transmembrane helix</keyword>
<evidence type="ECO:0000256" key="1">
    <source>
        <dbReference type="ARBA" id="ARBA00004651"/>
    </source>
</evidence>
<evidence type="ECO:0000313" key="9">
    <source>
        <dbReference type="EMBL" id="BES82758.1"/>
    </source>
</evidence>
<comment type="similarity">
    <text evidence="7">Belongs to the binding-protein-dependent transport system permease family.</text>
</comment>
<evidence type="ECO:0000256" key="7">
    <source>
        <dbReference type="RuleBase" id="RU363032"/>
    </source>
</evidence>